<evidence type="ECO:0000313" key="2">
    <source>
        <dbReference type="EMBL" id="KAK7193977.1"/>
    </source>
</evidence>
<organism evidence="2 3">
    <name type="scientific">Novymonas esmeraldas</name>
    <dbReference type="NCBI Taxonomy" id="1808958"/>
    <lineage>
        <taxon>Eukaryota</taxon>
        <taxon>Discoba</taxon>
        <taxon>Euglenozoa</taxon>
        <taxon>Kinetoplastea</taxon>
        <taxon>Metakinetoplastina</taxon>
        <taxon>Trypanosomatida</taxon>
        <taxon>Trypanosomatidae</taxon>
        <taxon>Novymonas</taxon>
    </lineage>
</organism>
<dbReference type="AlphaFoldDB" id="A0AAW0EKZ6"/>
<feature type="region of interest" description="Disordered" evidence="1">
    <location>
        <begin position="301"/>
        <end position="336"/>
    </location>
</feature>
<feature type="compositionally biased region" description="Low complexity" evidence="1">
    <location>
        <begin position="156"/>
        <end position="179"/>
    </location>
</feature>
<reference evidence="2 3" key="1">
    <citation type="journal article" date="2021" name="MBio">
        <title>A New Model Trypanosomatid, Novymonas esmeraldas: Genomic Perception of Its 'Candidatus Pandoraea novymonadis' Endosymbiont.</title>
        <authorList>
            <person name="Zakharova A."/>
            <person name="Saura A."/>
            <person name="Butenko A."/>
            <person name="Podesvova L."/>
            <person name="Warmusova S."/>
            <person name="Kostygov A.Y."/>
            <person name="Nenarokova A."/>
            <person name="Lukes J."/>
            <person name="Opperdoes F.R."/>
            <person name="Yurchenko V."/>
        </authorList>
    </citation>
    <scope>NUCLEOTIDE SEQUENCE [LARGE SCALE GENOMIC DNA]</scope>
    <source>
        <strain evidence="2 3">E262AT.01</strain>
    </source>
</reference>
<feature type="compositionally biased region" description="Low complexity" evidence="1">
    <location>
        <begin position="490"/>
        <end position="513"/>
    </location>
</feature>
<keyword evidence="3" id="KW-1185">Reference proteome</keyword>
<comment type="caution">
    <text evidence="2">The sequence shown here is derived from an EMBL/GenBank/DDBJ whole genome shotgun (WGS) entry which is preliminary data.</text>
</comment>
<feature type="region of interest" description="Disordered" evidence="1">
    <location>
        <begin position="371"/>
        <end position="418"/>
    </location>
</feature>
<name>A0AAW0EKZ6_9TRYP</name>
<feature type="compositionally biased region" description="Low complexity" evidence="1">
    <location>
        <begin position="309"/>
        <end position="318"/>
    </location>
</feature>
<feature type="compositionally biased region" description="Low complexity" evidence="1">
    <location>
        <begin position="373"/>
        <end position="385"/>
    </location>
</feature>
<evidence type="ECO:0000256" key="1">
    <source>
        <dbReference type="SAM" id="MobiDB-lite"/>
    </source>
</evidence>
<feature type="region of interest" description="Disordered" evidence="1">
    <location>
        <begin position="1"/>
        <end position="65"/>
    </location>
</feature>
<feature type="compositionally biased region" description="Basic and acidic residues" evidence="1">
    <location>
        <begin position="246"/>
        <end position="255"/>
    </location>
</feature>
<feature type="compositionally biased region" description="Low complexity" evidence="1">
    <location>
        <begin position="535"/>
        <end position="554"/>
    </location>
</feature>
<feature type="region of interest" description="Disordered" evidence="1">
    <location>
        <begin position="228"/>
        <end position="272"/>
    </location>
</feature>
<evidence type="ECO:0000313" key="3">
    <source>
        <dbReference type="Proteomes" id="UP001430356"/>
    </source>
</evidence>
<feature type="region of interest" description="Disordered" evidence="1">
    <location>
        <begin position="152"/>
        <end position="214"/>
    </location>
</feature>
<protein>
    <submittedName>
        <fullName evidence="2">Uncharacterized protein</fullName>
    </submittedName>
</protein>
<dbReference type="Proteomes" id="UP001430356">
    <property type="component" value="Unassembled WGS sequence"/>
</dbReference>
<sequence>MNHIRSFFRPAPTLSARQAAGHESGSRSRAQQQQHRLERDANPLWRPVHASHGGRGGAVTSSSHSVASGSALDHLYESYRDNVAAADLKSSAGRRKPCMVVREYNEGYYASTGASSSIFLPEEYRIVSEASDEATTTAASVTDCLLGRHTLAGAPATTGSENTATSASASTTQRTLSSAGHPIPKASVSTTHTTGTRPGETDSGADRRESSASHFTVSEVMALRSSGEDLDGVGVTEAPRRGCRRAAQERRRSTIDKAAPAAPAAGEASSLHVGAPASISSRTCHDELLDSADVRRRVRYVVPPPPPQKQQQQQQQQQLPGAGAPADRGGSGGAGPAEVEVVRLNAEFYTQSELARWHQYQMVRMESFIAAGSQQRTPSQSTQSRDPPSSNSASGVEFMPVLRNTISRSTDTDERERVEDDYGVGVGGGASVRTAPCHLVRVLHPVEATVANRDGRAGVADGSDDASSDHSGSIVEMISAGGSDPVATESSRSGSSSSSSSDGGHGSSSSGNSVAIRSERRLWPQLRRRSDTRDAAAGAPPAPSSGEPSSRARR</sequence>
<feature type="region of interest" description="Disordered" evidence="1">
    <location>
        <begin position="481"/>
        <end position="554"/>
    </location>
</feature>
<feature type="compositionally biased region" description="Basic and acidic residues" evidence="1">
    <location>
        <begin position="517"/>
        <end position="534"/>
    </location>
</feature>
<dbReference type="EMBL" id="JAECZO010000029">
    <property type="protein sequence ID" value="KAK7193977.1"/>
    <property type="molecule type" value="Genomic_DNA"/>
</dbReference>
<proteinExistence type="predicted"/>
<gene>
    <name evidence="2" type="ORF">NESM_000309600</name>
</gene>
<accession>A0AAW0EKZ6</accession>